<organism evidence="2 3">
    <name type="scientific">Occultella glacieicola</name>
    <dbReference type="NCBI Taxonomy" id="2518684"/>
    <lineage>
        <taxon>Bacteria</taxon>
        <taxon>Bacillati</taxon>
        <taxon>Actinomycetota</taxon>
        <taxon>Actinomycetes</taxon>
        <taxon>Micrococcales</taxon>
        <taxon>Ruaniaceae</taxon>
        <taxon>Occultella</taxon>
    </lineage>
</organism>
<keyword evidence="3" id="KW-1185">Reference proteome</keyword>
<dbReference type="RefSeq" id="WP_133108071.1">
    <property type="nucleotide sequence ID" value="NZ_SMNA01000006.1"/>
</dbReference>
<protein>
    <submittedName>
        <fullName evidence="2">Uncharacterized protein</fullName>
    </submittedName>
</protein>
<feature type="region of interest" description="Disordered" evidence="1">
    <location>
        <begin position="485"/>
        <end position="508"/>
    </location>
</feature>
<dbReference type="EMBL" id="SMNA01000006">
    <property type="protein sequence ID" value="TDE92441.1"/>
    <property type="molecule type" value="Genomic_DNA"/>
</dbReference>
<name>A0ABY2E1T1_9MICO</name>
<proteinExistence type="predicted"/>
<feature type="compositionally biased region" description="Basic and acidic residues" evidence="1">
    <location>
        <begin position="497"/>
        <end position="508"/>
    </location>
</feature>
<evidence type="ECO:0000256" key="1">
    <source>
        <dbReference type="SAM" id="MobiDB-lite"/>
    </source>
</evidence>
<gene>
    <name evidence="2" type="ORF">EXU48_12790</name>
</gene>
<evidence type="ECO:0000313" key="2">
    <source>
        <dbReference type="EMBL" id="TDE92441.1"/>
    </source>
</evidence>
<reference evidence="2 3" key="1">
    <citation type="submission" date="2019-03" db="EMBL/GenBank/DDBJ databases">
        <title>Genomic features of bacteria from cold environments.</title>
        <authorList>
            <person name="Shen L."/>
        </authorList>
    </citation>
    <scope>NUCLEOTIDE SEQUENCE [LARGE SCALE GENOMIC DNA]</scope>
    <source>
        <strain evidence="3">T3246-1</strain>
    </source>
</reference>
<sequence length="508" mass="55313">MTTVAEIERLKALVDRLLPLADRRLGDLITADDWNTVVGALLEVARAVVEDEGGEVGPHEHPDQVTLGWLHPQLRALIERGPLDDPVAVARVSALERGVTAAQLRLDTVALDVRGVRTVAGRVETSDLERESSITQLSRKVNVLGGAQEEISALRGTLDTLRGDLTRVATFADSFANVTPGEVLGAVRDVGHLTERLTTPTGALLDVAEIERRLTVLATTLVTEDELTAALENVRPDLPDGVLDGLLAQTRAAALEEVQTGTAELSDRLTAQITERLAGVEDIARETALEAAEQSQGPLRERITEAVRGELTGLVEEGDDAVRVDLADAVESTTRSLRQLIDEQSGLLSQRIAEQVEGSIERLRPELDAQVREVLARDLEQFGERFSGVERELGAIRENLRSVNVDVAALRERVGLDLADLGRTLRAEFQQGLRTETQRFAAQQTALTEQIRGELAIERLRIDRLGRLGDGGVIRPADPILRPVDPILRPTDPILRPTDRDEPTPPNA</sequence>
<comment type="caution">
    <text evidence="2">The sequence shown here is derived from an EMBL/GenBank/DDBJ whole genome shotgun (WGS) entry which is preliminary data.</text>
</comment>
<dbReference type="Proteomes" id="UP000504882">
    <property type="component" value="Unassembled WGS sequence"/>
</dbReference>
<evidence type="ECO:0000313" key="3">
    <source>
        <dbReference type="Proteomes" id="UP000504882"/>
    </source>
</evidence>
<accession>A0ABY2E1T1</accession>